<dbReference type="InterPro" id="IPR032675">
    <property type="entry name" value="LRR_dom_sf"/>
</dbReference>
<dbReference type="AlphaFoldDB" id="A0A067SQS6"/>
<dbReference type="EMBL" id="KL142386">
    <property type="protein sequence ID" value="KDR73305.1"/>
    <property type="molecule type" value="Genomic_DNA"/>
</dbReference>
<evidence type="ECO:0000313" key="2">
    <source>
        <dbReference type="Proteomes" id="UP000027222"/>
    </source>
</evidence>
<dbReference type="Proteomes" id="UP000027222">
    <property type="component" value="Unassembled WGS sequence"/>
</dbReference>
<accession>A0A067SQS6</accession>
<proteinExistence type="predicted"/>
<dbReference type="OrthoDB" id="2865328at2759"/>
<evidence type="ECO:0008006" key="3">
    <source>
        <dbReference type="Google" id="ProtNLM"/>
    </source>
</evidence>
<dbReference type="HOGENOM" id="CLU_568633_0_0_1"/>
<reference evidence="2" key="1">
    <citation type="journal article" date="2014" name="Proc. Natl. Acad. Sci. U.S.A.">
        <title>Extensive sampling of basidiomycete genomes demonstrates inadequacy of the white-rot/brown-rot paradigm for wood decay fungi.</title>
        <authorList>
            <person name="Riley R."/>
            <person name="Salamov A.A."/>
            <person name="Brown D.W."/>
            <person name="Nagy L.G."/>
            <person name="Floudas D."/>
            <person name="Held B.W."/>
            <person name="Levasseur A."/>
            <person name="Lombard V."/>
            <person name="Morin E."/>
            <person name="Otillar R."/>
            <person name="Lindquist E.A."/>
            <person name="Sun H."/>
            <person name="LaButti K.M."/>
            <person name="Schmutz J."/>
            <person name="Jabbour D."/>
            <person name="Luo H."/>
            <person name="Baker S.E."/>
            <person name="Pisabarro A.G."/>
            <person name="Walton J.D."/>
            <person name="Blanchette R.A."/>
            <person name="Henrissat B."/>
            <person name="Martin F."/>
            <person name="Cullen D."/>
            <person name="Hibbett D.S."/>
            <person name="Grigoriev I.V."/>
        </authorList>
    </citation>
    <scope>NUCLEOTIDE SEQUENCE [LARGE SCALE GENOMIC DNA]</scope>
    <source>
        <strain evidence="2">CBS 339.88</strain>
    </source>
</reference>
<sequence>MSHLPVEILEEIFLLVIPADLSHARNAAVLHLCWVSSLWRRTAMEMSSIWTSLTIQLPPVPNSKARSKNKMFWRIVKEWIERARDLPLSFALIESPHCGAPAPCPACVQLCTHVMGRYSNEVEYLEGLTPHLFESLSYHTFERLHALICDLSRYNIQYEFLAAIASFAPNLRRIALDSSSSHVLSFPNIQASVQIWKQITHISTRIFNYTMLSDVLKACPRLQGAVFHCDTDPWLSFGSSAPLVQSASSPIILPYLTNLTIVLYRGRPLHPGLFRDMDMPALGTFRLGSFRESDFGFDYRSLEGLSRVHRGMRHLRRLSIFFLYLSEHSGLVELLSQLSDLQELDIQDCINFDGFFTQLNVMQERSMIPLLPRLCLLSLDFRGVPHESIDSEDLAFFLRSRFGLDDPESSKPNSFQALIFLSGSAAQIYRSLASPANRTWLKGVPVQFFFWDADIGCRGTRWKYRLQPEEGTWPEGVRWF</sequence>
<evidence type="ECO:0000313" key="1">
    <source>
        <dbReference type="EMBL" id="KDR73305.1"/>
    </source>
</evidence>
<dbReference type="SUPFAM" id="SSF52047">
    <property type="entry name" value="RNI-like"/>
    <property type="match status" value="1"/>
</dbReference>
<organism evidence="1 2">
    <name type="scientific">Galerina marginata (strain CBS 339.88)</name>
    <dbReference type="NCBI Taxonomy" id="685588"/>
    <lineage>
        <taxon>Eukaryota</taxon>
        <taxon>Fungi</taxon>
        <taxon>Dikarya</taxon>
        <taxon>Basidiomycota</taxon>
        <taxon>Agaricomycotina</taxon>
        <taxon>Agaricomycetes</taxon>
        <taxon>Agaricomycetidae</taxon>
        <taxon>Agaricales</taxon>
        <taxon>Agaricineae</taxon>
        <taxon>Strophariaceae</taxon>
        <taxon>Galerina</taxon>
    </lineage>
</organism>
<name>A0A067SQS6_GALM3</name>
<keyword evidence="2" id="KW-1185">Reference proteome</keyword>
<gene>
    <name evidence="1" type="ORF">GALMADRAFT_142419</name>
</gene>
<dbReference type="Gene3D" id="3.80.10.10">
    <property type="entry name" value="Ribonuclease Inhibitor"/>
    <property type="match status" value="1"/>
</dbReference>
<protein>
    <recommendedName>
        <fullName evidence="3">F-box domain-containing protein</fullName>
    </recommendedName>
</protein>